<organism evidence="2 3">
    <name type="scientific">Eimeria acervulina</name>
    <name type="common">Coccidian parasite</name>
    <dbReference type="NCBI Taxonomy" id="5801"/>
    <lineage>
        <taxon>Eukaryota</taxon>
        <taxon>Sar</taxon>
        <taxon>Alveolata</taxon>
        <taxon>Apicomplexa</taxon>
        <taxon>Conoidasida</taxon>
        <taxon>Coccidia</taxon>
        <taxon>Eucoccidiorida</taxon>
        <taxon>Eimeriorina</taxon>
        <taxon>Eimeriidae</taxon>
        <taxon>Eimeria</taxon>
    </lineage>
</organism>
<evidence type="ECO:0000259" key="1">
    <source>
        <dbReference type="Pfam" id="PF04841"/>
    </source>
</evidence>
<dbReference type="AlphaFoldDB" id="U6GCM8"/>
<accession>U6GCM8</accession>
<evidence type="ECO:0000313" key="2">
    <source>
        <dbReference type="EMBL" id="CDI77302.1"/>
    </source>
</evidence>
<dbReference type="GeneID" id="25274354"/>
<proteinExistence type="predicted"/>
<reference evidence="2" key="1">
    <citation type="submission" date="2013-10" db="EMBL/GenBank/DDBJ databases">
        <title>Genomic analysis of the causative agents of coccidiosis in chickens.</title>
        <authorList>
            <person name="Reid A.J."/>
            <person name="Blake D."/>
            <person name="Billington K."/>
            <person name="Browne H."/>
            <person name="Dunn M."/>
            <person name="Hung S."/>
            <person name="Kawahara F."/>
            <person name="Miranda-Saavedra D."/>
            <person name="Mourier T."/>
            <person name="Nagra H."/>
            <person name="Otto T.D."/>
            <person name="Rawlings N."/>
            <person name="Sanchez A."/>
            <person name="Sanders M."/>
            <person name="Subramaniam C."/>
            <person name="Tay Y."/>
            <person name="Dear P."/>
            <person name="Doerig C."/>
            <person name="Gruber A."/>
            <person name="Parkinson J."/>
            <person name="Shirley M."/>
            <person name="Wan K.L."/>
            <person name="Berriman M."/>
            <person name="Tomley F."/>
            <person name="Pain A."/>
        </authorList>
    </citation>
    <scope>NUCLEOTIDE SEQUENCE</scope>
    <source>
        <strain evidence="2">Houghton</strain>
    </source>
</reference>
<dbReference type="InterPro" id="IPR006926">
    <property type="entry name" value="Vps16_N"/>
</dbReference>
<dbReference type="VEuPathDB" id="ToxoDB:EAH_00062840"/>
<reference evidence="2" key="2">
    <citation type="submission" date="2013-10" db="EMBL/GenBank/DDBJ databases">
        <authorList>
            <person name="Aslett M."/>
        </authorList>
    </citation>
    <scope>NUCLEOTIDE SEQUENCE</scope>
    <source>
        <strain evidence="2">Houghton</strain>
    </source>
</reference>
<feature type="domain" description="Vps16 N-terminal" evidence="1">
    <location>
        <begin position="1"/>
        <end position="39"/>
    </location>
</feature>
<dbReference type="Proteomes" id="UP000018050">
    <property type="component" value="Unassembled WGS sequence"/>
</dbReference>
<keyword evidence="3" id="KW-1185">Reference proteome</keyword>
<protein>
    <recommendedName>
        <fullName evidence="1">Vps16 N-terminal domain-containing protein</fullName>
    </recommendedName>
</protein>
<dbReference type="Pfam" id="PF04841">
    <property type="entry name" value="Vps16_N"/>
    <property type="match status" value="1"/>
</dbReference>
<evidence type="ECO:0000313" key="3">
    <source>
        <dbReference type="Proteomes" id="UP000018050"/>
    </source>
</evidence>
<dbReference type="GO" id="GO:0005737">
    <property type="term" value="C:cytoplasm"/>
    <property type="evidence" value="ECO:0007669"/>
    <property type="project" value="InterPro"/>
</dbReference>
<gene>
    <name evidence="2" type="ORF">EAH_00062840</name>
</gene>
<dbReference type="RefSeq" id="XP_013252319.1">
    <property type="nucleotide sequence ID" value="XM_013396865.1"/>
</dbReference>
<dbReference type="GO" id="GO:0006886">
    <property type="term" value="P:intracellular protein transport"/>
    <property type="evidence" value="ECO:0007669"/>
    <property type="project" value="InterPro"/>
</dbReference>
<dbReference type="OrthoDB" id="10605684at2759"/>
<sequence length="66" mass="6882">MEWNEQEVLVCVFADATVHTFSAAGEKIYSFSLGAAIKAEGGIIKALLVVDSSSSSSSSIIISLDS</sequence>
<name>U6GCM8_EIMAC</name>
<dbReference type="EMBL" id="HG670615">
    <property type="protein sequence ID" value="CDI77302.1"/>
    <property type="molecule type" value="Genomic_DNA"/>
</dbReference>